<evidence type="ECO:0000313" key="2">
    <source>
        <dbReference type="EMBL" id="RUP32665.1"/>
    </source>
</evidence>
<name>A0A433C286_9FUNG</name>
<reference evidence="2 3" key="1">
    <citation type="journal article" date="2018" name="New Phytol.">
        <title>Phylogenomics of Endogonaceae and evolution of mycorrhizas within Mucoromycota.</title>
        <authorList>
            <person name="Chang Y."/>
            <person name="Desiro A."/>
            <person name="Na H."/>
            <person name="Sandor L."/>
            <person name="Lipzen A."/>
            <person name="Clum A."/>
            <person name="Barry K."/>
            <person name="Grigoriev I.V."/>
            <person name="Martin F.M."/>
            <person name="Stajich J.E."/>
            <person name="Smith M.E."/>
            <person name="Bonito G."/>
            <person name="Spatafora J.W."/>
        </authorList>
    </citation>
    <scope>NUCLEOTIDE SEQUENCE [LARGE SCALE GENOMIC DNA]</scope>
    <source>
        <strain evidence="2 3">GMNB39</strain>
    </source>
</reference>
<dbReference type="Proteomes" id="UP000268093">
    <property type="component" value="Unassembled WGS sequence"/>
</dbReference>
<organism evidence="2 3">
    <name type="scientific">Jimgerdemannia flammicorona</name>
    <dbReference type="NCBI Taxonomy" id="994334"/>
    <lineage>
        <taxon>Eukaryota</taxon>
        <taxon>Fungi</taxon>
        <taxon>Fungi incertae sedis</taxon>
        <taxon>Mucoromycota</taxon>
        <taxon>Mucoromycotina</taxon>
        <taxon>Endogonomycetes</taxon>
        <taxon>Endogonales</taxon>
        <taxon>Endogonaceae</taxon>
        <taxon>Jimgerdemannia</taxon>
    </lineage>
</organism>
<feature type="compositionally biased region" description="Polar residues" evidence="1">
    <location>
        <begin position="151"/>
        <end position="167"/>
    </location>
</feature>
<gene>
    <name evidence="2" type="ORF">BC936DRAFT_138582</name>
</gene>
<comment type="caution">
    <text evidence="2">The sequence shown here is derived from an EMBL/GenBank/DDBJ whole genome shotgun (WGS) entry which is preliminary data.</text>
</comment>
<feature type="region of interest" description="Disordered" evidence="1">
    <location>
        <begin position="294"/>
        <end position="335"/>
    </location>
</feature>
<sequence length="665" mass="75354">MVFRCVADKSGYEKEQEKLSFFSLCSTSMSVTKTFNFRIRVEDKELSYYLELPGGKTGPGFEELRMAIAQEVQEEICNVDDYFITCKNVTEGAHKEVLKSDIVLRRALRHLLEDEVLEVTLIKRRAKPMHDFFGKHEKQEVPKTIYSVSVSSNRPSHNVQQTSTTISDEGDARIPWTPATNGLPRVNDVESLGFTQMPKQLLNAQTQTTSPQVTKKCSQFLATENEKGESSRPVLAATSWRLSQTVSRWLQNYEGSTMPQGTTGNVDEEPKHNTVISSRRFVGSEGGKLVRAHTLEPPHSNSHSPLHRSTRLSTQKPNDIDHRDLKRQRRQLSNSIPATVVHPRPKDPFLTQLPISFAPGEHYFVYKWAQVWESLGGSGTGTRVNLNQASARRGMVPYMCNTVEWYPFLPRSLTLSYRKYFEWAEKINKYGRPVASSSFSQVIDARAVRMYVRVRVPPLPTGHHQHADAKVTMGGSNWWVDFGWVALGDPEPRAWDSVPPDCIEVWTNVGKEEPLRPPEVFMDVRLHCVEIKGEEGKAWHPIVCNGACRNGSVDGVSRDAETEFMGHFTLCTCLKIRATGKDLRTCHCGASDEAACTCAWRLREERERECEEAWWKCHVDEDNEDLSGEDKCSNGVKDGGGRDNEEYDDVRDEGGANLRWNVPWM</sequence>
<feature type="region of interest" description="Disordered" evidence="1">
    <location>
        <begin position="624"/>
        <end position="650"/>
    </location>
</feature>
<evidence type="ECO:0000256" key="1">
    <source>
        <dbReference type="SAM" id="MobiDB-lite"/>
    </source>
</evidence>
<protein>
    <submittedName>
        <fullName evidence="2">Uncharacterized protein</fullName>
    </submittedName>
</protein>
<dbReference type="EMBL" id="RBNI01013391">
    <property type="protein sequence ID" value="RUP32665.1"/>
    <property type="molecule type" value="Genomic_DNA"/>
</dbReference>
<proteinExistence type="predicted"/>
<dbReference type="AlphaFoldDB" id="A0A433C286"/>
<keyword evidence="3" id="KW-1185">Reference proteome</keyword>
<evidence type="ECO:0000313" key="3">
    <source>
        <dbReference type="Proteomes" id="UP000268093"/>
    </source>
</evidence>
<accession>A0A433C286</accession>
<feature type="region of interest" description="Disordered" evidence="1">
    <location>
        <begin position="151"/>
        <end position="182"/>
    </location>
</feature>